<dbReference type="AlphaFoldDB" id="W4P359"/>
<comment type="caution">
    <text evidence="3">The sequence shown here is derived from an EMBL/GenBank/DDBJ whole genome shotgun (WGS) entry which is preliminary data.</text>
</comment>
<protein>
    <submittedName>
        <fullName evidence="3">Integrase</fullName>
    </submittedName>
</protein>
<dbReference type="InterPro" id="IPR013762">
    <property type="entry name" value="Integrase-like_cat_sf"/>
</dbReference>
<accession>W4P359</accession>
<evidence type="ECO:0000313" key="3">
    <source>
        <dbReference type="EMBL" id="GAE14012.1"/>
    </source>
</evidence>
<dbReference type="InterPro" id="IPR002104">
    <property type="entry name" value="Integrase_catalytic"/>
</dbReference>
<dbReference type="InterPro" id="IPR011010">
    <property type="entry name" value="DNA_brk_join_enz"/>
</dbReference>
<feature type="domain" description="Tyr recombinase" evidence="2">
    <location>
        <begin position="2"/>
        <end position="31"/>
    </location>
</feature>
<dbReference type="GO" id="GO:0006310">
    <property type="term" value="P:DNA recombination"/>
    <property type="evidence" value="ECO:0007669"/>
    <property type="project" value="UniProtKB-KW"/>
</dbReference>
<organism evidence="3 4">
    <name type="scientific">Bacteroides pyogenes JCM 6292</name>
    <dbReference type="NCBI Taxonomy" id="1235809"/>
    <lineage>
        <taxon>Bacteria</taxon>
        <taxon>Pseudomonadati</taxon>
        <taxon>Bacteroidota</taxon>
        <taxon>Bacteroidia</taxon>
        <taxon>Bacteroidales</taxon>
        <taxon>Bacteroidaceae</taxon>
        <taxon>Bacteroides</taxon>
    </lineage>
</organism>
<dbReference type="Proteomes" id="UP000018861">
    <property type="component" value="Unassembled WGS sequence"/>
</dbReference>
<dbReference type="GO" id="GO:0003677">
    <property type="term" value="F:DNA binding"/>
    <property type="evidence" value="ECO:0007669"/>
    <property type="project" value="InterPro"/>
</dbReference>
<dbReference type="SUPFAM" id="SSF56349">
    <property type="entry name" value="DNA breaking-rejoining enzymes"/>
    <property type="match status" value="1"/>
</dbReference>
<name>W4P359_9BACE</name>
<reference evidence="3 4" key="1">
    <citation type="journal article" date="2014" name="Genome Announc.">
        <title>Draft Genome Sequences of Three Strains of Bacteroides pyogenes Isolated from a Cat and Swine.</title>
        <authorList>
            <person name="Sakamoto M."/>
            <person name="Oshima K."/>
            <person name="Suda W."/>
            <person name="Kitamura K."/>
            <person name="Iida T."/>
            <person name="Hattori M."/>
            <person name="Ohkuma M."/>
        </authorList>
    </citation>
    <scope>NUCLEOTIDE SEQUENCE [LARGE SCALE GENOMIC DNA]</scope>
    <source>
        <strain evidence="3 4">JCM 6292</strain>
    </source>
</reference>
<gene>
    <name evidence="3" type="ORF">JCM6292_84</name>
</gene>
<dbReference type="Gene3D" id="1.10.443.10">
    <property type="entry name" value="Intergrase catalytic core"/>
    <property type="match status" value="1"/>
</dbReference>
<dbReference type="Pfam" id="PF00589">
    <property type="entry name" value="Phage_integrase"/>
    <property type="match status" value="1"/>
</dbReference>
<evidence type="ECO:0000313" key="4">
    <source>
        <dbReference type="Proteomes" id="UP000018861"/>
    </source>
</evidence>
<evidence type="ECO:0000256" key="1">
    <source>
        <dbReference type="ARBA" id="ARBA00023172"/>
    </source>
</evidence>
<evidence type="ECO:0000259" key="2">
    <source>
        <dbReference type="Pfam" id="PF00589"/>
    </source>
</evidence>
<proteinExistence type="predicted"/>
<sequence>MEAGIPMESIAKMMGHSSIASTQIYAQITDQKIAMDMERLM</sequence>
<dbReference type="EMBL" id="BAIQ01000001">
    <property type="protein sequence ID" value="GAE14012.1"/>
    <property type="molecule type" value="Genomic_DNA"/>
</dbReference>
<dbReference type="GO" id="GO:0015074">
    <property type="term" value="P:DNA integration"/>
    <property type="evidence" value="ECO:0007669"/>
    <property type="project" value="InterPro"/>
</dbReference>
<keyword evidence="1" id="KW-0233">DNA recombination</keyword>